<sequence>MATDGAFQVAIIALTVAVFVAIQYLSKLFLSRQRANNRTALQSNRHFIQGSQFLARSRSAAAKNSTQSQSLAKQALAEAESAAALSPKDPAPLVLKSVALDLLGHKAAALKAIDSALSPPRGKALQGKERGDALVKRAELKVAVNRRRRGSGEAPFWVRIFWVRISGEEGREEKRRSGEGIERISGFEFLGRKEGRRSGEGIERFFYLFIFKIFLLNEN</sequence>
<accession>A0AAV0HPP3</accession>
<feature type="transmembrane region" description="Helical" evidence="1">
    <location>
        <begin position="6"/>
        <end position="25"/>
    </location>
</feature>
<gene>
    <name evidence="2" type="ORF">LITE_LOCUS5136</name>
</gene>
<keyword evidence="1" id="KW-1133">Transmembrane helix</keyword>
<dbReference type="EMBL" id="CAMGYJ010000002">
    <property type="protein sequence ID" value="CAI0386498.1"/>
    <property type="molecule type" value="Genomic_DNA"/>
</dbReference>
<comment type="caution">
    <text evidence="2">The sequence shown here is derived from an EMBL/GenBank/DDBJ whole genome shotgun (WGS) entry which is preliminary data.</text>
</comment>
<reference evidence="2" key="1">
    <citation type="submission" date="2022-08" db="EMBL/GenBank/DDBJ databases">
        <authorList>
            <person name="Gutierrez-Valencia J."/>
        </authorList>
    </citation>
    <scope>NUCLEOTIDE SEQUENCE</scope>
</reference>
<evidence type="ECO:0000256" key="1">
    <source>
        <dbReference type="SAM" id="Phobius"/>
    </source>
</evidence>
<evidence type="ECO:0000313" key="2">
    <source>
        <dbReference type="EMBL" id="CAI0386498.1"/>
    </source>
</evidence>
<dbReference type="Proteomes" id="UP001154282">
    <property type="component" value="Unassembled WGS sequence"/>
</dbReference>
<name>A0AAV0HPP3_9ROSI</name>
<proteinExistence type="predicted"/>
<keyword evidence="1" id="KW-0472">Membrane</keyword>
<keyword evidence="3" id="KW-1185">Reference proteome</keyword>
<dbReference type="AlphaFoldDB" id="A0AAV0HPP3"/>
<evidence type="ECO:0000313" key="3">
    <source>
        <dbReference type="Proteomes" id="UP001154282"/>
    </source>
</evidence>
<keyword evidence="1" id="KW-0812">Transmembrane</keyword>
<organism evidence="2 3">
    <name type="scientific">Linum tenue</name>
    <dbReference type="NCBI Taxonomy" id="586396"/>
    <lineage>
        <taxon>Eukaryota</taxon>
        <taxon>Viridiplantae</taxon>
        <taxon>Streptophyta</taxon>
        <taxon>Embryophyta</taxon>
        <taxon>Tracheophyta</taxon>
        <taxon>Spermatophyta</taxon>
        <taxon>Magnoliopsida</taxon>
        <taxon>eudicotyledons</taxon>
        <taxon>Gunneridae</taxon>
        <taxon>Pentapetalae</taxon>
        <taxon>rosids</taxon>
        <taxon>fabids</taxon>
        <taxon>Malpighiales</taxon>
        <taxon>Linaceae</taxon>
        <taxon>Linum</taxon>
    </lineage>
</organism>
<protein>
    <submittedName>
        <fullName evidence="2">Uncharacterized protein</fullName>
    </submittedName>
</protein>